<proteinExistence type="predicted"/>
<keyword evidence="2" id="KW-1185">Reference proteome</keyword>
<dbReference type="AlphaFoldDB" id="A0A7Y9ZAV3"/>
<dbReference type="RefSeq" id="WP_062075991.1">
    <property type="nucleotide sequence ID" value="NZ_BBRC01000015.1"/>
</dbReference>
<evidence type="ECO:0000313" key="1">
    <source>
        <dbReference type="EMBL" id="NYI42007.1"/>
    </source>
</evidence>
<organism evidence="1 2">
    <name type="scientific">Demequina lutea</name>
    <dbReference type="NCBI Taxonomy" id="431489"/>
    <lineage>
        <taxon>Bacteria</taxon>
        <taxon>Bacillati</taxon>
        <taxon>Actinomycetota</taxon>
        <taxon>Actinomycetes</taxon>
        <taxon>Micrococcales</taxon>
        <taxon>Demequinaceae</taxon>
        <taxon>Demequina</taxon>
    </lineage>
</organism>
<dbReference type="OrthoDB" id="4950782at2"/>
<gene>
    <name evidence="1" type="ORF">BKA03_002126</name>
</gene>
<accession>A0A7Y9ZAV3</accession>
<reference evidence="1 2" key="1">
    <citation type="submission" date="2020-07" db="EMBL/GenBank/DDBJ databases">
        <title>Sequencing the genomes of 1000 actinobacteria strains.</title>
        <authorList>
            <person name="Klenk H.-P."/>
        </authorList>
    </citation>
    <scope>NUCLEOTIDE SEQUENCE [LARGE SCALE GENOMIC DNA]</scope>
    <source>
        <strain evidence="1 2">DSM 19970</strain>
    </source>
</reference>
<evidence type="ECO:0000313" key="2">
    <source>
        <dbReference type="Proteomes" id="UP000547973"/>
    </source>
</evidence>
<protein>
    <submittedName>
        <fullName evidence="1">Vacuolar-type H+-ATPase subunit F/Vma7</fullName>
    </submittedName>
</protein>
<comment type="caution">
    <text evidence="1">The sequence shown here is derived from an EMBL/GenBank/DDBJ whole genome shotgun (WGS) entry which is preliminary data.</text>
</comment>
<sequence>MADVVSGSVAALGERALVEGYGLAGAIVLPAESDAEVLRAWAAMPTEVSAVVLTPRAAAALGPELTAPGAPMGVVMP</sequence>
<name>A0A7Y9ZAV3_9MICO</name>
<dbReference type="EMBL" id="JACBZO010000001">
    <property type="protein sequence ID" value="NYI42007.1"/>
    <property type="molecule type" value="Genomic_DNA"/>
</dbReference>
<dbReference type="Proteomes" id="UP000547973">
    <property type="component" value="Unassembled WGS sequence"/>
</dbReference>